<keyword evidence="1" id="KW-1133">Transmembrane helix</keyword>
<dbReference type="GO" id="GO:0016757">
    <property type="term" value="F:glycosyltransferase activity"/>
    <property type="evidence" value="ECO:0007669"/>
    <property type="project" value="TreeGrafter"/>
</dbReference>
<dbReference type="EMBL" id="BARW01030011">
    <property type="protein sequence ID" value="GAJ15193.1"/>
    <property type="molecule type" value="Genomic_DNA"/>
</dbReference>
<keyword evidence="1" id="KW-0472">Membrane</keyword>
<feature type="non-terminal residue" evidence="2">
    <location>
        <position position="1"/>
    </location>
</feature>
<evidence type="ECO:0000313" key="2">
    <source>
        <dbReference type="EMBL" id="GAJ15193.1"/>
    </source>
</evidence>
<organism evidence="2">
    <name type="scientific">marine sediment metagenome</name>
    <dbReference type="NCBI Taxonomy" id="412755"/>
    <lineage>
        <taxon>unclassified sequences</taxon>
        <taxon>metagenomes</taxon>
        <taxon>ecological metagenomes</taxon>
    </lineage>
</organism>
<gene>
    <name evidence="2" type="ORF">S12H4_48091</name>
</gene>
<accession>X1UCD9</accession>
<feature type="non-terminal residue" evidence="2">
    <location>
        <position position="250"/>
    </location>
</feature>
<dbReference type="AlphaFoldDB" id="X1UCD9"/>
<dbReference type="Gene3D" id="3.40.50.2000">
    <property type="entry name" value="Glycogen Phosphorylase B"/>
    <property type="match status" value="2"/>
</dbReference>
<evidence type="ECO:0008006" key="3">
    <source>
        <dbReference type="Google" id="ProtNLM"/>
    </source>
</evidence>
<dbReference type="SUPFAM" id="SSF53756">
    <property type="entry name" value="UDP-Glycosyltransferase/glycogen phosphorylase"/>
    <property type="match status" value="1"/>
</dbReference>
<comment type="caution">
    <text evidence="2">The sequence shown here is derived from an EMBL/GenBank/DDBJ whole genome shotgun (WGS) entry which is preliminary data.</text>
</comment>
<sequence>GRKMKICFVHPTDLEKNNNSITNYIRGIIESSYSGKHDVIYVGFSENGKKGIKFLTRHRFFSLGKPIKKKLFLPATLMILISLYKFIIKNKKLYKGRILSFHQIEDALPFLYPIKLGCAVITIHGFHGAAYFLKTRENATFYGRLKIFAYNLIEELVIKKVDKIIVVSKERYNFYISKYPNKYNKIVFISPFVDNKKFFCRKDKQFLRTKYGLSKDDIVLIYIGRIVKEKNIDLIVKSIKKLNKMKNGNK</sequence>
<keyword evidence="1" id="KW-0812">Transmembrane</keyword>
<dbReference type="PANTHER" id="PTHR45947">
    <property type="entry name" value="SULFOQUINOVOSYL TRANSFERASE SQD2"/>
    <property type="match status" value="1"/>
</dbReference>
<dbReference type="PANTHER" id="PTHR45947:SF3">
    <property type="entry name" value="SULFOQUINOVOSYL TRANSFERASE SQD2"/>
    <property type="match status" value="1"/>
</dbReference>
<evidence type="ECO:0000256" key="1">
    <source>
        <dbReference type="SAM" id="Phobius"/>
    </source>
</evidence>
<name>X1UCD9_9ZZZZ</name>
<feature type="transmembrane region" description="Helical" evidence="1">
    <location>
        <begin position="71"/>
        <end position="88"/>
    </location>
</feature>
<proteinExistence type="predicted"/>
<reference evidence="2" key="1">
    <citation type="journal article" date="2014" name="Front. Microbiol.">
        <title>High frequency of phylogenetically diverse reductive dehalogenase-homologous genes in deep subseafloor sedimentary metagenomes.</title>
        <authorList>
            <person name="Kawai M."/>
            <person name="Futagami T."/>
            <person name="Toyoda A."/>
            <person name="Takaki Y."/>
            <person name="Nishi S."/>
            <person name="Hori S."/>
            <person name="Arai W."/>
            <person name="Tsubouchi T."/>
            <person name="Morono Y."/>
            <person name="Uchiyama I."/>
            <person name="Ito T."/>
            <person name="Fujiyama A."/>
            <person name="Inagaki F."/>
            <person name="Takami H."/>
        </authorList>
    </citation>
    <scope>NUCLEOTIDE SEQUENCE</scope>
    <source>
        <strain evidence="2">Expedition CK06-06</strain>
    </source>
</reference>
<protein>
    <recommendedName>
        <fullName evidence="3">Glycosyltransferase subfamily 4-like N-terminal domain-containing protein</fullName>
    </recommendedName>
</protein>
<dbReference type="InterPro" id="IPR050194">
    <property type="entry name" value="Glycosyltransferase_grp1"/>
</dbReference>